<dbReference type="InterPro" id="IPR010330">
    <property type="entry name" value="CoiA_nuc"/>
</dbReference>
<evidence type="ECO:0000313" key="4">
    <source>
        <dbReference type="EMBL" id="RKL67730.1"/>
    </source>
</evidence>
<gene>
    <name evidence="4" type="ORF">CR203_10310</name>
</gene>
<dbReference type="InterPro" id="IPR021176">
    <property type="entry name" value="Competence-induced_CoiA"/>
</dbReference>
<feature type="domain" description="Competence protein CoiA-like N-terminal" evidence="2">
    <location>
        <begin position="17"/>
        <end position="64"/>
    </location>
</feature>
<dbReference type="RefSeq" id="WP_110935109.1">
    <property type="nucleotide sequence ID" value="NZ_KZ614146.1"/>
</dbReference>
<keyword evidence="5" id="KW-1185">Reference proteome</keyword>
<evidence type="ECO:0000259" key="1">
    <source>
        <dbReference type="Pfam" id="PF06054"/>
    </source>
</evidence>
<feature type="domain" description="Competence protein CoiA C-terminal" evidence="3">
    <location>
        <begin position="243"/>
        <end position="390"/>
    </location>
</feature>
<evidence type="ECO:0008006" key="6">
    <source>
        <dbReference type="Google" id="ProtNLM"/>
    </source>
</evidence>
<dbReference type="Proteomes" id="UP000281498">
    <property type="component" value="Unassembled WGS sequence"/>
</dbReference>
<dbReference type="OrthoDB" id="3784230at2"/>
<dbReference type="Pfam" id="PF06054">
    <property type="entry name" value="CoiA_nuc"/>
    <property type="match status" value="1"/>
</dbReference>
<protein>
    <recommendedName>
        <fullName evidence="6">Competence protein CoiA</fullName>
    </recommendedName>
</protein>
<reference evidence="4 5" key="1">
    <citation type="submission" date="2017-10" db="EMBL/GenBank/DDBJ databases">
        <title>Bacillus sp. nov., a halophilic bacterium isolated from a Keqin Lake.</title>
        <authorList>
            <person name="Wang H."/>
        </authorList>
    </citation>
    <scope>NUCLEOTIDE SEQUENCE [LARGE SCALE GENOMIC DNA]</scope>
    <source>
        <strain evidence="4 5">KCTC 13187</strain>
    </source>
</reference>
<dbReference type="Pfam" id="PF25166">
    <property type="entry name" value="CoiA_C"/>
    <property type="match status" value="1"/>
</dbReference>
<evidence type="ECO:0000259" key="2">
    <source>
        <dbReference type="Pfam" id="PF25164"/>
    </source>
</evidence>
<dbReference type="InterPro" id="IPR057252">
    <property type="entry name" value="CoiA_C"/>
</dbReference>
<dbReference type="Pfam" id="PF25164">
    <property type="entry name" value="CoiA_N"/>
    <property type="match status" value="1"/>
</dbReference>
<evidence type="ECO:0000313" key="5">
    <source>
        <dbReference type="Proteomes" id="UP000281498"/>
    </source>
</evidence>
<dbReference type="PIRSF" id="PIRSF007487">
    <property type="entry name" value="Competence-induced_CoiA_bac"/>
    <property type="match status" value="1"/>
</dbReference>
<comment type="caution">
    <text evidence="4">The sequence shown here is derived from an EMBL/GenBank/DDBJ whole genome shotgun (WGS) entry which is preliminary data.</text>
</comment>
<dbReference type="InterPro" id="IPR057253">
    <property type="entry name" value="CoiA-like_N"/>
</dbReference>
<sequence length="413" mass="49799">MYTADRDDGQTIYLHAKSWRKEELCIMKEKHAFSCPSCLEKVVLKLGDRQAWHFAHSPTSICNFHRTNESLEHLNTKKAIFRWLEDHQYKPKEEMYLPELRRKPDLCVEINDHFVVIEIQRSMLDIQVFLDRHYQYIDAGYFPIWIGVQSKPVTNLYSIQPMKQLQTLLIRFSRIPHIMYYNLSEQKFISLSHFIYLQPRKTFTVTHIFHEFSKPLETLINSDNELTLTNKQLRSYATIFYREWSKQTNKNRSKIFLSMTPIEKKLIPYFQKHHLNLNYFPSVCNIPLKTQFLLETPPHLWQTWIVLKWINTTPLNTKVSLSEICRDFYQEKASLLFYFRPTVENSKNYTRILIEEYFQFLCFIGVLTKIYPGIYNVSHHVSIQKTMDTLINDDRYILEKIKKFFRYDKIFMH</sequence>
<organism evidence="4 5">
    <name type="scientific">Salipaludibacillus neizhouensis</name>
    <dbReference type="NCBI Taxonomy" id="885475"/>
    <lineage>
        <taxon>Bacteria</taxon>
        <taxon>Bacillati</taxon>
        <taxon>Bacillota</taxon>
        <taxon>Bacilli</taxon>
        <taxon>Bacillales</taxon>
        <taxon>Bacillaceae</taxon>
    </lineage>
</organism>
<proteinExistence type="predicted"/>
<name>A0A3A9KAF7_9BACI</name>
<feature type="domain" description="Competence protein CoiA nuclease-like" evidence="1">
    <location>
        <begin position="69"/>
        <end position="222"/>
    </location>
</feature>
<evidence type="ECO:0000259" key="3">
    <source>
        <dbReference type="Pfam" id="PF25166"/>
    </source>
</evidence>
<accession>A0A3A9KAF7</accession>
<dbReference type="AlphaFoldDB" id="A0A3A9KAF7"/>
<dbReference type="EMBL" id="PDOE01000003">
    <property type="protein sequence ID" value="RKL67730.1"/>
    <property type="molecule type" value="Genomic_DNA"/>
</dbReference>